<gene>
    <name evidence="7" type="ORF">O2N63_02110</name>
</gene>
<comment type="subcellular location">
    <subcellularLocation>
        <location evidence="1">Cell membrane</location>
        <topology evidence="1">Multi-pass membrane protein</topology>
    </subcellularLocation>
</comment>
<dbReference type="Proteomes" id="UP001528040">
    <property type="component" value="Unassembled WGS sequence"/>
</dbReference>
<evidence type="ECO:0000256" key="1">
    <source>
        <dbReference type="ARBA" id="ARBA00004651"/>
    </source>
</evidence>
<keyword evidence="5 6" id="KW-0472">Membrane</keyword>
<proteinExistence type="predicted"/>
<evidence type="ECO:0000256" key="6">
    <source>
        <dbReference type="SAM" id="Phobius"/>
    </source>
</evidence>
<name>A0ABT4VXF7_9RHOB</name>
<dbReference type="RefSeq" id="WP_271052451.1">
    <property type="nucleotide sequence ID" value="NZ_JAQIIO010000001.1"/>
</dbReference>
<accession>A0ABT4VXF7</accession>
<sequence length="207" mass="22064">MLTTLLAMDPWVIATFVGASIILYLTPGPDMMFIIASSIKGGARAGVMATSGIILGLLCHVALAAGGLAVLLAASPLALDLIRYVGAAYLAWLAWTSWCSVEAASDREGRADLWRAFRRGFVTNILNVKVILFILAFLPQFIRPEVGPEWQQIVILGVILAIGGFIADALIGVFAGLAADRIRRSTRLMNRISAVIFGALAARLALN</sequence>
<dbReference type="PIRSF" id="PIRSF006324">
    <property type="entry name" value="LeuE"/>
    <property type="match status" value="1"/>
</dbReference>
<dbReference type="Pfam" id="PF01810">
    <property type="entry name" value="LysE"/>
    <property type="match status" value="1"/>
</dbReference>
<keyword evidence="2" id="KW-1003">Cell membrane</keyword>
<feature type="transmembrane region" description="Helical" evidence="6">
    <location>
        <begin position="47"/>
        <end position="75"/>
    </location>
</feature>
<feature type="transmembrane region" description="Helical" evidence="6">
    <location>
        <begin position="6"/>
        <end position="26"/>
    </location>
</feature>
<keyword evidence="3 6" id="KW-0812">Transmembrane</keyword>
<evidence type="ECO:0000256" key="5">
    <source>
        <dbReference type="ARBA" id="ARBA00023136"/>
    </source>
</evidence>
<keyword evidence="4 6" id="KW-1133">Transmembrane helix</keyword>
<dbReference type="InterPro" id="IPR001123">
    <property type="entry name" value="LeuE-type"/>
</dbReference>
<feature type="transmembrane region" description="Helical" evidence="6">
    <location>
        <begin position="154"/>
        <end position="176"/>
    </location>
</feature>
<feature type="transmembrane region" description="Helical" evidence="6">
    <location>
        <begin position="121"/>
        <end position="142"/>
    </location>
</feature>
<feature type="transmembrane region" description="Helical" evidence="6">
    <location>
        <begin position="81"/>
        <end position="101"/>
    </location>
</feature>
<evidence type="ECO:0000256" key="2">
    <source>
        <dbReference type="ARBA" id="ARBA00022475"/>
    </source>
</evidence>
<organism evidence="7 8">
    <name type="scientific">Aliiroseovarius salicola</name>
    <dbReference type="NCBI Taxonomy" id="3009082"/>
    <lineage>
        <taxon>Bacteria</taxon>
        <taxon>Pseudomonadati</taxon>
        <taxon>Pseudomonadota</taxon>
        <taxon>Alphaproteobacteria</taxon>
        <taxon>Rhodobacterales</taxon>
        <taxon>Paracoccaceae</taxon>
        <taxon>Aliiroseovarius</taxon>
    </lineage>
</organism>
<reference evidence="7 8" key="1">
    <citation type="submission" date="2023-01" db="EMBL/GenBank/DDBJ databases">
        <authorList>
            <person name="Yoon J.-W."/>
        </authorList>
    </citation>
    <scope>NUCLEOTIDE SEQUENCE [LARGE SCALE GENOMIC DNA]</scope>
    <source>
        <strain evidence="7 8">KMU-50</strain>
    </source>
</reference>
<dbReference type="EMBL" id="JAQIIO010000001">
    <property type="protein sequence ID" value="MDA5092869.1"/>
    <property type="molecule type" value="Genomic_DNA"/>
</dbReference>
<evidence type="ECO:0000256" key="3">
    <source>
        <dbReference type="ARBA" id="ARBA00022692"/>
    </source>
</evidence>
<keyword evidence="8" id="KW-1185">Reference proteome</keyword>
<dbReference type="PANTHER" id="PTHR30086">
    <property type="entry name" value="ARGININE EXPORTER PROTEIN ARGO"/>
    <property type="match status" value="1"/>
</dbReference>
<feature type="transmembrane region" description="Helical" evidence="6">
    <location>
        <begin position="188"/>
        <end position="206"/>
    </location>
</feature>
<protein>
    <submittedName>
        <fullName evidence="7">LysE family translocator</fullName>
    </submittedName>
</protein>
<dbReference type="PANTHER" id="PTHR30086:SF20">
    <property type="entry name" value="ARGININE EXPORTER PROTEIN ARGO-RELATED"/>
    <property type="match status" value="1"/>
</dbReference>
<evidence type="ECO:0000313" key="8">
    <source>
        <dbReference type="Proteomes" id="UP001528040"/>
    </source>
</evidence>
<evidence type="ECO:0000313" key="7">
    <source>
        <dbReference type="EMBL" id="MDA5092869.1"/>
    </source>
</evidence>
<comment type="caution">
    <text evidence="7">The sequence shown here is derived from an EMBL/GenBank/DDBJ whole genome shotgun (WGS) entry which is preliminary data.</text>
</comment>
<evidence type="ECO:0000256" key="4">
    <source>
        <dbReference type="ARBA" id="ARBA00022989"/>
    </source>
</evidence>